<keyword evidence="4" id="KW-1185">Reference proteome</keyword>
<dbReference type="InterPro" id="IPR052336">
    <property type="entry name" value="MlaD_Phospholipid_Transporter"/>
</dbReference>
<dbReference type="Pfam" id="PF02470">
    <property type="entry name" value="MlaD"/>
    <property type="match status" value="1"/>
</dbReference>
<evidence type="ECO:0000313" key="4">
    <source>
        <dbReference type="Proteomes" id="UP000016648"/>
    </source>
</evidence>
<dbReference type="PANTHER" id="PTHR33371">
    <property type="entry name" value="INTERMEMBRANE PHOSPHOLIPID TRANSPORT SYSTEM BINDING PROTEIN MLAD-RELATED"/>
    <property type="match status" value="1"/>
</dbReference>
<evidence type="ECO:0000256" key="1">
    <source>
        <dbReference type="SAM" id="Phobius"/>
    </source>
</evidence>
<feature type="domain" description="Mce/MlaD" evidence="2">
    <location>
        <begin position="39"/>
        <end position="103"/>
    </location>
</feature>
<accession>U2QLS1</accession>
<sequence>MNKFFTREVKIALVAIAGIVVLFFGLNFLKGMSIFSNDNVYYVKFKDISGLSSSNPIYADGYQIGVVEGIDYDLHHARDIVVKMQVENGLRIPRGSSAEIVSDLMGNVKLNLLMANEPRHRLEPGDTLCGVVNGGALAKVAAMVPKVQKMVPKLDSILSSVNRLLADPAIAASLHNIQHVTGDLTTSTRELNQLLSSVNRQVPGLMQKANGVLDHTNQLTANLAQVDVQTTMAQVNKTLANVQEFTDQLNHNSGSLGLLMRDPALYNNLTSTMKSADSLLVDVRRHPKRYVHFSLFGRKDK</sequence>
<evidence type="ECO:0000313" key="3">
    <source>
        <dbReference type="EMBL" id="ERK39747.1"/>
    </source>
</evidence>
<comment type="caution">
    <text evidence="3">The sequence shown here is derived from an EMBL/GenBank/DDBJ whole genome shotgun (WGS) entry which is preliminary data.</text>
</comment>
<dbReference type="AlphaFoldDB" id="U2QLS1"/>
<dbReference type="PANTHER" id="PTHR33371:SF4">
    <property type="entry name" value="INTERMEMBRANE PHOSPHOLIPID TRANSPORT SYSTEM BINDING PROTEIN MLAD"/>
    <property type="match status" value="1"/>
</dbReference>
<gene>
    <name evidence="3" type="ORF">HMPREF9135_0045</name>
</gene>
<keyword evidence="1" id="KW-0812">Transmembrane</keyword>
<reference evidence="3 4" key="1">
    <citation type="submission" date="2013-08" db="EMBL/GenBank/DDBJ databases">
        <authorList>
            <person name="Durkin A.S."/>
            <person name="Haft D.R."/>
            <person name="McCorrison J."/>
            <person name="Torralba M."/>
            <person name="Gillis M."/>
            <person name="Haft D.H."/>
            <person name="Methe B."/>
            <person name="Sutton G."/>
            <person name="Nelson K.E."/>
        </authorList>
    </citation>
    <scope>NUCLEOTIDE SEQUENCE [LARGE SCALE GENOMIC DNA]</scope>
    <source>
        <strain evidence="3 4">F0067</strain>
    </source>
</reference>
<dbReference type="RefSeq" id="WP_021588876.1">
    <property type="nucleotide sequence ID" value="NZ_AWEY01000008.1"/>
</dbReference>
<keyword evidence="1" id="KW-0472">Membrane</keyword>
<dbReference type="InterPro" id="IPR003399">
    <property type="entry name" value="Mce/MlaD"/>
</dbReference>
<organism evidence="3 4">
    <name type="scientific">Segatella baroniae F0067</name>
    <dbReference type="NCBI Taxonomy" id="1115809"/>
    <lineage>
        <taxon>Bacteria</taxon>
        <taxon>Pseudomonadati</taxon>
        <taxon>Bacteroidota</taxon>
        <taxon>Bacteroidia</taxon>
        <taxon>Bacteroidales</taxon>
        <taxon>Prevotellaceae</taxon>
        <taxon>Segatella</taxon>
    </lineage>
</organism>
<protein>
    <recommendedName>
        <fullName evidence="2">Mce/MlaD domain-containing protein</fullName>
    </recommendedName>
</protein>
<dbReference type="EMBL" id="AWEY01000008">
    <property type="protein sequence ID" value="ERK39747.1"/>
    <property type="molecule type" value="Genomic_DNA"/>
</dbReference>
<dbReference type="PATRIC" id="fig|1115809.3.peg.512"/>
<name>U2QLS1_9BACT</name>
<keyword evidence="1" id="KW-1133">Transmembrane helix</keyword>
<evidence type="ECO:0000259" key="2">
    <source>
        <dbReference type="Pfam" id="PF02470"/>
    </source>
</evidence>
<dbReference type="Proteomes" id="UP000016648">
    <property type="component" value="Unassembled WGS sequence"/>
</dbReference>
<proteinExistence type="predicted"/>
<feature type="transmembrane region" description="Helical" evidence="1">
    <location>
        <begin position="12"/>
        <end position="29"/>
    </location>
</feature>